<feature type="region of interest" description="Disordered" evidence="1">
    <location>
        <begin position="31"/>
        <end position="64"/>
    </location>
</feature>
<reference evidence="2 3" key="1">
    <citation type="submission" date="2020-11" db="EMBL/GenBank/DDBJ databases">
        <title>Carbohydrate-dependent, anaerobic sulfur respiration: A novel catabolism in halophilic archaea.</title>
        <authorList>
            <person name="Sorokin D.Y."/>
            <person name="Messina E."/>
            <person name="Smedile F."/>
            <person name="La Cono V."/>
            <person name="Hallsworth J.E."/>
            <person name="Yakimov M.M."/>
        </authorList>
    </citation>
    <scope>NUCLEOTIDE SEQUENCE [LARGE SCALE GENOMIC DNA]</scope>
    <source>
        <strain evidence="2 3">HSR-Est</strain>
    </source>
</reference>
<evidence type="ECO:0000313" key="3">
    <source>
        <dbReference type="Proteomes" id="UP000663292"/>
    </source>
</evidence>
<name>A0A897NU92_9EURY</name>
<sequence>MPCPICGGEGGGDGGTYSNLVCDECDERAVNEDGEEPWHGWPPGEKPESDDDVIQMPPDDGENPVFIDGQKCWRRYRFGGWVTMMDEHDCDSLEEFYEKHGMM</sequence>
<dbReference type="EMBL" id="CP064791">
    <property type="protein sequence ID" value="QSG14373.1"/>
    <property type="molecule type" value="Genomic_DNA"/>
</dbReference>
<proteinExistence type="predicted"/>
<dbReference type="GeneID" id="68857465"/>
<accession>A0A897NU92</accession>
<dbReference type="Proteomes" id="UP000663292">
    <property type="component" value="Chromosome"/>
</dbReference>
<dbReference type="AlphaFoldDB" id="A0A897NU92"/>
<keyword evidence="3" id="KW-1185">Reference proteome</keyword>
<evidence type="ECO:0000256" key="1">
    <source>
        <dbReference type="SAM" id="MobiDB-lite"/>
    </source>
</evidence>
<evidence type="ECO:0000313" key="2">
    <source>
        <dbReference type="EMBL" id="QSG14373.1"/>
    </source>
</evidence>
<gene>
    <name evidence="2" type="ORF">HSEST_0829</name>
</gene>
<dbReference type="RefSeq" id="WP_229122307.1">
    <property type="nucleotide sequence ID" value="NZ_CP064791.1"/>
</dbReference>
<protein>
    <submittedName>
        <fullName evidence="2">Uncharacterized protein</fullName>
    </submittedName>
</protein>
<organism evidence="2 3">
    <name type="scientific">Halapricum desulfuricans</name>
    <dbReference type="NCBI Taxonomy" id="2841257"/>
    <lineage>
        <taxon>Archaea</taxon>
        <taxon>Methanobacteriati</taxon>
        <taxon>Methanobacteriota</taxon>
        <taxon>Stenosarchaea group</taxon>
        <taxon>Halobacteria</taxon>
        <taxon>Halobacteriales</taxon>
        <taxon>Haloarculaceae</taxon>
        <taxon>Halapricum</taxon>
    </lineage>
</organism>